<dbReference type="GO" id="GO:0005737">
    <property type="term" value="C:cytoplasm"/>
    <property type="evidence" value="ECO:0007669"/>
    <property type="project" value="TreeGrafter"/>
</dbReference>
<dbReference type="GO" id="GO:0071963">
    <property type="term" value="P:establishment or maintenance of cell polarity regulating cell shape"/>
    <property type="evidence" value="ECO:0007669"/>
    <property type="project" value="TreeGrafter"/>
</dbReference>
<dbReference type="InterPro" id="IPR001715">
    <property type="entry name" value="CH_dom"/>
</dbReference>
<keyword evidence="3" id="KW-0963">Cytoplasm</keyword>
<dbReference type="GO" id="GO:0034446">
    <property type="term" value="P:substrate adhesion-dependent cell spreading"/>
    <property type="evidence" value="ECO:0007669"/>
    <property type="project" value="TreeGrafter"/>
</dbReference>
<dbReference type="EMBL" id="KB932202">
    <property type="protein sequence ID" value="KCV72135.1"/>
    <property type="molecule type" value="Genomic_DNA"/>
</dbReference>
<gene>
    <name evidence="9" type="ORF">H696_01541</name>
</gene>
<keyword evidence="10" id="KW-1185">Reference proteome</keyword>
<evidence type="ECO:0000256" key="1">
    <source>
        <dbReference type="ARBA" id="ARBA00004245"/>
    </source>
</evidence>
<dbReference type="eggNOG" id="KOG3631">
    <property type="taxonomic scope" value="Eukaryota"/>
</dbReference>
<organism evidence="9">
    <name type="scientific">Fonticula alba</name>
    <name type="common">Slime mold</name>
    <dbReference type="NCBI Taxonomy" id="691883"/>
    <lineage>
        <taxon>Eukaryota</taxon>
        <taxon>Rotosphaerida</taxon>
        <taxon>Fonticulaceae</taxon>
        <taxon>Fonticula</taxon>
    </lineage>
</organism>
<evidence type="ECO:0000256" key="5">
    <source>
        <dbReference type="ARBA" id="ARBA00022889"/>
    </source>
</evidence>
<dbReference type="InterPro" id="IPR028433">
    <property type="entry name" value="Parvin"/>
</dbReference>
<dbReference type="GO" id="GO:0015629">
    <property type="term" value="C:actin cytoskeleton"/>
    <property type="evidence" value="ECO:0007669"/>
    <property type="project" value="TreeGrafter"/>
</dbReference>
<accession>A0A058ZCJ6</accession>
<sequence length="338" mass="37933">MSTITYYVHQTTLGDPKYQRFRRILMSWLNQHLREDRVYVRDIVEDLHDGQLLVLFLEKTLQVAIHSDPTGPVSDRGKRGNLAVVLRFLRERVGLEMSPDIIDGILNKDVVSICRLLVAMAHEFRCPYQLPSNLEISVVRRETQHSGTTLQKTQRHTITEDESAWGSNEATTALTDVESRKTLDSTERVFERDAFDELLDPGAEAKLASVQRLLFLFVNKHLAPLDVTVTPGVGMHSTGETGSDIPGGDIAVPFHDGLYLLLLIGSLGGFYIPPSQYHSTPTTADQKIHNVQLALDLMERLEITPGAWHAQAIVTQDARVTMRVLYALHTAFKNTVTQ</sequence>
<dbReference type="GO" id="GO:0030036">
    <property type="term" value="P:actin cytoskeleton organization"/>
    <property type="evidence" value="ECO:0007669"/>
    <property type="project" value="InterPro"/>
</dbReference>
<comment type="subcellular location">
    <subcellularLocation>
        <location evidence="1">Cytoplasm</location>
        <location evidence="1">Cytoskeleton</location>
    </subcellularLocation>
</comment>
<evidence type="ECO:0000313" key="9">
    <source>
        <dbReference type="EMBL" id="KCV72135.1"/>
    </source>
</evidence>
<dbReference type="PANTHER" id="PTHR12114">
    <property type="entry name" value="PARVIN"/>
    <property type="match status" value="1"/>
</dbReference>
<dbReference type="STRING" id="691883.A0A058ZCJ6"/>
<dbReference type="Proteomes" id="UP000030693">
    <property type="component" value="Unassembled WGS sequence"/>
</dbReference>
<evidence type="ECO:0000313" key="10">
    <source>
        <dbReference type="Proteomes" id="UP000030693"/>
    </source>
</evidence>
<dbReference type="PROSITE" id="PS50021">
    <property type="entry name" value="CH"/>
    <property type="match status" value="2"/>
</dbReference>
<reference evidence="9" key="1">
    <citation type="submission" date="2013-04" db="EMBL/GenBank/DDBJ databases">
        <title>The Genome Sequence of Fonticula alba ATCC 38817.</title>
        <authorList>
            <consortium name="The Broad Institute Genomics Platform"/>
            <person name="Russ C."/>
            <person name="Cuomo C."/>
            <person name="Burger G."/>
            <person name="Gray M.W."/>
            <person name="Holland P.W.H."/>
            <person name="King N."/>
            <person name="Lang F.B.F."/>
            <person name="Roger A.J."/>
            <person name="Ruiz-Trillo I."/>
            <person name="Brown M."/>
            <person name="Walker B."/>
            <person name="Young S."/>
            <person name="Zeng Q."/>
            <person name="Gargeya S."/>
            <person name="Fitzgerald M."/>
            <person name="Haas B."/>
            <person name="Abouelleil A."/>
            <person name="Allen A.W."/>
            <person name="Alvarado L."/>
            <person name="Arachchi H.M."/>
            <person name="Berlin A.M."/>
            <person name="Chapman S.B."/>
            <person name="Gainer-Dewar J."/>
            <person name="Goldberg J."/>
            <person name="Griggs A."/>
            <person name="Gujja S."/>
            <person name="Hansen M."/>
            <person name="Howarth C."/>
            <person name="Imamovic A."/>
            <person name="Ireland A."/>
            <person name="Larimer J."/>
            <person name="McCowan C."/>
            <person name="Murphy C."/>
            <person name="Pearson M."/>
            <person name="Poon T.W."/>
            <person name="Priest M."/>
            <person name="Roberts A."/>
            <person name="Saif S."/>
            <person name="Shea T."/>
            <person name="Sisk P."/>
            <person name="Sykes S."/>
            <person name="Wortman J."/>
            <person name="Nusbaum C."/>
            <person name="Birren B."/>
        </authorList>
    </citation>
    <scope>NUCLEOTIDE SEQUENCE [LARGE SCALE GENOMIC DNA]</scope>
    <source>
        <strain evidence="9">ATCC 38817</strain>
    </source>
</reference>
<evidence type="ECO:0000256" key="2">
    <source>
        <dbReference type="ARBA" id="ARBA00005666"/>
    </source>
</evidence>
<dbReference type="GO" id="GO:0003779">
    <property type="term" value="F:actin binding"/>
    <property type="evidence" value="ECO:0007669"/>
    <property type="project" value="UniProtKB-KW"/>
</dbReference>
<dbReference type="Pfam" id="PF00307">
    <property type="entry name" value="CH"/>
    <property type="match status" value="2"/>
</dbReference>
<dbReference type="GeneID" id="20526266"/>
<dbReference type="OrthoDB" id="2099265at2759"/>
<dbReference type="AlphaFoldDB" id="A0A058ZCJ6"/>
<dbReference type="SUPFAM" id="SSF47576">
    <property type="entry name" value="Calponin-homology domain, CH-domain"/>
    <property type="match status" value="1"/>
</dbReference>
<keyword evidence="5" id="KW-0130">Cell adhesion</keyword>
<dbReference type="Gene3D" id="1.10.418.10">
    <property type="entry name" value="Calponin-like domain"/>
    <property type="match status" value="2"/>
</dbReference>
<evidence type="ECO:0000256" key="6">
    <source>
        <dbReference type="ARBA" id="ARBA00023203"/>
    </source>
</evidence>
<keyword evidence="6" id="KW-0009">Actin-binding</keyword>
<dbReference type="GO" id="GO:0005925">
    <property type="term" value="C:focal adhesion"/>
    <property type="evidence" value="ECO:0007669"/>
    <property type="project" value="TreeGrafter"/>
</dbReference>
<evidence type="ECO:0000256" key="7">
    <source>
        <dbReference type="ARBA" id="ARBA00023212"/>
    </source>
</evidence>
<evidence type="ECO:0000259" key="8">
    <source>
        <dbReference type="PROSITE" id="PS50021"/>
    </source>
</evidence>
<proteinExistence type="inferred from homology"/>
<protein>
    <recommendedName>
        <fullName evidence="8">Calponin-homology (CH) domain-containing protein</fullName>
    </recommendedName>
</protein>
<name>A0A058ZCJ6_FONAL</name>
<feature type="domain" description="Calponin-homology (CH)" evidence="8">
    <location>
        <begin position="208"/>
        <end position="333"/>
    </location>
</feature>
<dbReference type="PANTHER" id="PTHR12114:SF4">
    <property type="entry name" value="GH23568P"/>
    <property type="match status" value="1"/>
</dbReference>
<feature type="domain" description="Calponin-homology (CH)" evidence="8">
    <location>
        <begin position="19"/>
        <end position="125"/>
    </location>
</feature>
<dbReference type="CDD" id="cd21221">
    <property type="entry name" value="CH_PARV_rpt1"/>
    <property type="match status" value="1"/>
</dbReference>
<dbReference type="OMA" id="WSAEMIH"/>
<dbReference type="GO" id="GO:0030031">
    <property type="term" value="P:cell projection assembly"/>
    <property type="evidence" value="ECO:0007669"/>
    <property type="project" value="TreeGrafter"/>
</dbReference>
<keyword evidence="7" id="KW-0206">Cytoskeleton</keyword>
<evidence type="ECO:0000256" key="4">
    <source>
        <dbReference type="ARBA" id="ARBA00022737"/>
    </source>
</evidence>
<evidence type="ECO:0000256" key="3">
    <source>
        <dbReference type="ARBA" id="ARBA00022490"/>
    </source>
</evidence>
<dbReference type="RefSeq" id="XP_009493713.1">
    <property type="nucleotide sequence ID" value="XM_009495438.1"/>
</dbReference>
<dbReference type="InterPro" id="IPR036872">
    <property type="entry name" value="CH_dom_sf"/>
</dbReference>
<keyword evidence="4" id="KW-0677">Repeat</keyword>
<comment type="similarity">
    <text evidence="2">Belongs to the parvin family.</text>
</comment>